<name>A0A852BHH4_9CORV</name>
<organism evidence="6 7">
    <name type="scientific">Chloropsis cyanopogon</name>
    <dbReference type="NCBI Taxonomy" id="1218682"/>
    <lineage>
        <taxon>Eukaryota</taxon>
        <taxon>Metazoa</taxon>
        <taxon>Chordata</taxon>
        <taxon>Craniata</taxon>
        <taxon>Vertebrata</taxon>
        <taxon>Euteleostomi</taxon>
        <taxon>Archelosauria</taxon>
        <taxon>Archosauria</taxon>
        <taxon>Dinosauria</taxon>
        <taxon>Saurischia</taxon>
        <taxon>Theropoda</taxon>
        <taxon>Coelurosauria</taxon>
        <taxon>Aves</taxon>
        <taxon>Neognathae</taxon>
        <taxon>Neoaves</taxon>
        <taxon>Telluraves</taxon>
        <taxon>Australaves</taxon>
        <taxon>Passeriformes</taxon>
        <taxon>Corvoidea</taxon>
        <taxon>Irenidae</taxon>
        <taxon>Chloropsis</taxon>
    </lineage>
</organism>
<dbReference type="GO" id="GO:0005737">
    <property type="term" value="C:cytoplasm"/>
    <property type="evidence" value="ECO:0007669"/>
    <property type="project" value="TreeGrafter"/>
</dbReference>
<dbReference type="GO" id="GO:0016410">
    <property type="term" value="F:N-acyltransferase activity"/>
    <property type="evidence" value="ECO:0007669"/>
    <property type="project" value="TreeGrafter"/>
</dbReference>
<evidence type="ECO:0000256" key="2">
    <source>
        <dbReference type="ARBA" id="ARBA00022679"/>
    </source>
</evidence>
<keyword evidence="3" id="KW-0378">Hydrolase</keyword>
<evidence type="ECO:0000313" key="6">
    <source>
        <dbReference type="EMBL" id="NXP67528.1"/>
    </source>
</evidence>
<feature type="non-terminal residue" evidence="6">
    <location>
        <position position="119"/>
    </location>
</feature>
<evidence type="ECO:0000256" key="3">
    <source>
        <dbReference type="ARBA" id="ARBA00022801"/>
    </source>
</evidence>
<protein>
    <submittedName>
        <fullName evidence="6">HRSL1 enzyme</fullName>
    </submittedName>
</protein>
<evidence type="ECO:0000256" key="1">
    <source>
        <dbReference type="ARBA" id="ARBA00007824"/>
    </source>
</evidence>
<proteinExistence type="inferred from homology"/>
<evidence type="ECO:0000313" key="7">
    <source>
        <dbReference type="Proteomes" id="UP000614263"/>
    </source>
</evidence>
<dbReference type="InterPro" id="IPR007053">
    <property type="entry name" value="LRAT_dom"/>
</dbReference>
<dbReference type="Gene3D" id="3.90.1720.10">
    <property type="entry name" value="endopeptidase domain like (from Nostoc punctiforme)"/>
    <property type="match status" value="1"/>
</dbReference>
<dbReference type="InterPro" id="IPR051496">
    <property type="entry name" value="H-rev107_PLA/AT"/>
</dbReference>
<keyword evidence="4" id="KW-0443">Lipid metabolism</keyword>
<dbReference type="Proteomes" id="UP000614263">
    <property type="component" value="Unassembled WGS sequence"/>
</dbReference>
<dbReference type="Pfam" id="PF04970">
    <property type="entry name" value="LRAT"/>
    <property type="match status" value="1"/>
</dbReference>
<dbReference type="GO" id="GO:0004623">
    <property type="term" value="F:phospholipase A2 activity"/>
    <property type="evidence" value="ECO:0007669"/>
    <property type="project" value="TreeGrafter"/>
</dbReference>
<gene>
    <name evidence="6" type="primary">Hrasls_1</name>
    <name evidence="6" type="ORF">CHLCYA_R13637</name>
</gene>
<dbReference type="EMBL" id="WEZZ01034364">
    <property type="protein sequence ID" value="NXP67528.1"/>
    <property type="molecule type" value="Genomic_DNA"/>
</dbReference>
<feature type="non-terminal residue" evidence="6">
    <location>
        <position position="1"/>
    </location>
</feature>
<sequence>LIEIDRPRHQHWALYLGDGYVITLTPAGKQDLNVGVHTVTVFTRKVKKELLKKAAGKNTWRVNNTSDQLHTRLSVKEIIQRAEDYIGKELTYRVFGSNCECFVKMLRYGEGVCEQVSEP</sequence>
<feature type="domain" description="LRAT" evidence="5">
    <location>
        <begin position="1"/>
        <end position="115"/>
    </location>
</feature>
<comment type="similarity">
    <text evidence="1">Belongs to the H-rev107 family.</text>
</comment>
<dbReference type="GO" id="GO:0008970">
    <property type="term" value="F:phospholipase A1 activity"/>
    <property type="evidence" value="ECO:0007669"/>
    <property type="project" value="TreeGrafter"/>
</dbReference>
<evidence type="ECO:0000256" key="4">
    <source>
        <dbReference type="ARBA" id="ARBA00023098"/>
    </source>
</evidence>
<reference evidence="6" key="1">
    <citation type="submission" date="2019-10" db="EMBL/GenBank/DDBJ databases">
        <title>Bird 10,000 Genomes (B10K) Project - Family phase.</title>
        <authorList>
            <person name="Zhang G."/>
        </authorList>
    </citation>
    <scope>NUCLEOTIDE SEQUENCE</scope>
    <source>
        <strain evidence="6">B10K-DU-002-57</strain>
        <tissue evidence="6">Muscle</tissue>
    </source>
</reference>
<keyword evidence="7" id="KW-1185">Reference proteome</keyword>
<dbReference type="PANTHER" id="PTHR13943">
    <property type="entry name" value="HRAS-LIKE SUPPRESSOR - RELATED"/>
    <property type="match status" value="1"/>
</dbReference>
<dbReference type="PROSITE" id="PS51934">
    <property type="entry name" value="LRAT"/>
    <property type="match status" value="1"/>
</dbReference>
<accession>A0A852BHH4</accession>
<dbReference type="GO" id="GO:0070292">
    <property type="term" value="P:N-acylphosphatidylethanolamine metabolic process"/>
    <property type="evidence" value="ECO:0007669"/>
    <property type="project" value="TreeGrafter"/>
</dbReference>
<evidence type="ECO:0000259" key="5">
    <source>
        <dbReference type="PROSITE" id="PS51934"/>
    </source>
</evidence>
<dbReference type="AlphaFoldDB" id="A0A852BHH4"/>
<keyword evidence="2" id="KW-0808">Transferase</keyword>
<dbReference type="PANTHER" id="PTHR13943:SF37">
    <property type="entry name" value="PHOSPHOLIPASE A AND ACYLTRANSFERASE 1"/>
    <property type="match status" value="1"/>
</dbReference>
<comment type="caution">
    <text evidence="6">The sequence shown here is derived from an EMBL/GenBank/DDBJ whole genome shotgun (WGS) entry which is preliminary data.</text>
</comment>